<dbReference type="PANTHER" id="PTHR11220">
    <property type="entry name" value="HEME-BINDING PROTEIN-RELATED"/>
    <property type="match status" value="1"/>
</dbReference>
<dbReference type="InterPro" id="IPR011256">
    <property type="entry name" value="Reg_factor_effector_dom_sf"/>
</dbReference>
<keyword evidence="1" id="KW-0472">Membrane</keyword>
<keyword evidence="3" id="KW-1185">Reference proteome</keyword>
<feature type="transmembrane region" description="Helical" evidence="1">
    <location>
        <begin position="6"/>
        <end position="22"/>
    </location>
</feature>
<dbReference type="PANTHER" id="PTHR11220:SF1">
    <property type="entry name" value="HEME-BINDING PROTEIN 2"/>
    <property type="match status" value="1"/>
</dbReference>
<keyword evidence="1" id="KW-0812">Transmembrane</keyword>
<dbReference type="SUPFAM" id="SSF55136">
    <property type="entry name" value="Probable bacterial effector-binding domain"/>
    <property type="match status" value="1"/>
</dbReference>
<proteinExistence type="predicted"/>
<dbReference type="Gene3D" id="3.20.80.10">
    <property type="entry name" value="Regulatory factor, effector binding domain"/>
    <property type="match status" value="1"/>
</dbReference>
<sequence>MKTAVIIGSIVLILFVVFQLYISRATKKSENQPYKVIRVEKDFEIRFYPSSTMAMITSSAKNYRELSSSGFKKLATYIFGGNKDNKQIAMTSPVHMDINDSISSMSFVMPANYNKDNLPIPNNSEVTIKTVPEEYVAVITFGGFASDESIKKQTALLEKALKEYQIYYYGHFRYLGYNPPYQLFGRRNEIIISVNNNFK</sequence>
<keyword evidence="1" id="KW-1133">Transmembrane helix</keyword>
<name>A0ABU9N8C4_9FLAO</name>
<dbReference type="EMBL" id="JBCGDO010000025">
    <property type="protein sequence ID" value="MEM0543778.1"/>
    <property type="molecule type" value="Genomic_DNA"/>
</dbReference>
<comment type="caution">
    <text evidence="2">The sequence shown here is derived from an EMBL/GenBank/DDBJ whole genome shotgun (WGS) entry which is preliminary data.</text>
</comment>
<reference evidence="2 3" key="1">
    <citation type="submission" date="2024-03" db="EMBL/GenBank/DDBJ databases">
        <title>Two novel species of the genus Flavobacterium exhibiting potentially degradation of complex polysaccharides.</title>
        <authorList>
            <person name="Lian X."/>
        </authorList>
    </citation>
    <scope>NUCLEOTIDE SEQUENCE [LARGE SCALE GENOMIC DNA]</scope>
    <source>
        <strain evidence="3">j3</strain>
    </source>
</reference>
<evidence type="ECO:0000313" key="2">
    <source>
        <dbReference type="EMBL" id="MEM0543778.1"/>
    </source>
</evidence>
<organism evidence="2 3">
    <name type="scientific">Flavobacterium aureirubrum</name>
    <dbReference type="NCBI Taxonomy" id="3133147"/>
    <lineage>
        <taxon>Bacteria</taxon>
        <taxon>Pseudomonadati</taxon>
        <taxon>Bacteroidota</taxon>
        <taxon>Flavobacteriia</taxon>
        <taxon>Flavobacteriales</taxon>
        <taxon>Flavobacteriaceae</taxon>
        <taxon>Flavobacterium</taxon>
    </lineage>
</organism>
<dbReference type="RefSeq" id="WP_342696954.1">
    <property type="nucleotide sequence ID" value="NZ_JBCGDO010000025.1"/>
</dbReference>
<dbReference type="InterPro" id="IPR006917">
    <property type="entry name" value="SOUL_heme-bd"/>
</dbReference>
<evidence type="ECO:0000256" key="1">
    <source>
        <dbReference type="SAM" id="Phobius"/>
    </source>
</evidence>
<protein>
    <submittedName>
        <fullName evidence="2">Heme-binding protein</fullName>
    </submittedName>
</protein>
<evidence type="ECO:0000313" key="3">
    <source>
        <dbReference type="Proteomes" id="UP001460072"/>
    </source>
</evidence>
<accession>A0ABU9N8C4</accession>
<gene>
    <name evidence="2" type="ORF">WFZ85_14230</name>
</gene>
<dbReference type="Pfam" id="PF04832">
    <property type="entry name" value="SOUL"/>
    <property type="match status" value="1"/>
</dbReference>
<dbReference type="Proteomes" id="UP001460072">
    <property type="component" value="Unassembled WGS sequence"/>
</dbReference>